<feature type="compositionally biased region" description="Gly residues" evidence="7">
    <location>
        <begin position="86"/>
        <end position="95"/>
    </location>
</feature>
<dbReference type="Gene3D" id="3.90.20.20">
    <property type="match status" value="1"/>
</dbReference>
<dbReference type="PRINTS" id="PR00773">
    <property type="entry name" value="GRPEPROTEIN"/>
</dbReference>
<comment type="function">
    <text evidence="4">Essential component of the PAM complex, a complex required for the translocation of transit peptide-containing proteins from the inner membrane into the mitochondrial matrix in an ATP-dependent manner.</text>
</comment>
<dbReference type="GO" id="GO:0006457">
    <property type="term" value="P:protein folding"/>
    <property type="evidence" value="ECO:0007669"/>
    <property type="project" value="InterPro"/>
</dbReference>
<gene>
    <name evidence="8" type="ORF">BV898_01683</name>
</gene>
<protein>
    <recommendedName>
        <fullName evidence="4">GrpE protein homolog</fullName>
    </recommendedName>
</protein>
<dbReference type="GO" id="GO:0051087">
    <property type="term" value="F:protein-folding chaperone binding"/>
    <property type="evidence" value="ECO:0007669"/>
    <property type="project" value="InterPro"/>
</dbReference>
<comment type="subcellular location">
    <subcellularLocation>
        <location evidence="1 4">Mitochondrion matrix</location>
    </subcellularLocation>
</comment>
<dbReference type="OrthoDB" id="201635at2759"/>
<dbReference type="PANTHER" id="PTHR21237">
    <property type="entry name" value="GRPE PROTEIN"/>
    <property type="match status" value="1"/>
</dbReference>
<dbReference type="FunFam" id="2.30.22.10:FF:000002">
    <property type="entry name" value="GrpE protein homolog"/>
    <property type="match status" value="1"/>
</dbReference>
<dbReference type="SUPFAM" id="SSF51064">
    <property type="entry name" value="Head domain of nucleotide exchange factor GrpE"/>
    <property type="match status" value="1"/>
</dbReference>
<feature type="compositionally biased region" description="Polar residues" evidence="7">
    <location>
        <begin position="61"/>
        <end position="74"/>
    </location>
</feature>
<evidence type="ECO:0000256" key="1">
    <source>
        <dbReference type="ARBA" id="ARBA00004305"/>
    </source>
</evidence>
<dbReference type="GO" id="GO:0051082">
    <property type="term" value="F:unfolded protein binding"/>
    <property type="evidence" value="ECO:0007669"/>
    <property type="project" value="TreeGrafter"/>
</dbReference>
<dbReference type="Gene3D" id="2.30.22.10">
    <property type="entry name" value="Head domain of nucleotide exchange factor GrpE"/>
    <property type="match status" value="1"/>
</dbReference>
<comment type="caution">
    <text evidence="8">The sequence shown here is derived from an EMBL/GenBank/DDBJ whole genome shotgun (WGS) entry which is preliminary data.</text>
</comment>
<feature type="region of interest" description="Disordered" evidence="7">
    <location>
        <begin position="61"/>
        <end position="100"/>
    </location>
</feature>
<reference evidence="9" key="1">
    <citation type="submission" date="2017-01" db="EMBL/GenBank/DDBJ databases">
        <title>Comparative genomics of anhydrobiosis in the tardigrade Hypsibius dujardini.</title>
        <authorList>
            <person name="Yoshida Y."/>
            <person name="Koutsovoulos G."/>
            <person name="Laetsch D."/>
            <person name="Stevens L."/>
            <person name="Kumar S."/>
            <person name="Horikawa D."/>
            <person name="Ishino K."/>
            <person name="Komine S."/>
            <person name="Tomita M."/>
            <person name="Blaxter M."/>
            <person name="Arakawa K."/>
        </authorList>
    </citation>
    <scope>NUCLEOTIDE SEQUENCE [LARGE SCALE GENOMIC DNA]</scope>
    <source>
        <strain evidence="9">Z151</strain>
    </source>
</reference>
<dbReference type="GO" id="GO:0042803">
    <property type="term" value="F:protein homodimerization activity"/>
    <property type="evidence" value="ECO:0007669"/>
    <property type="project" value="InterPro"/>
</dbReference>
<organism evidence="8 9">
    <name type="scientific">Hypsibius exemplaris</name>
    <name type="common">Freshwater tardigrade</name>
    <dbReference type="NCBI Taxonomy" id="2072580"/>
    <lineage>
        <taxon>Eukaryota</taxon>
        <taxon>Metazoa</taxon>
        <taxon>Ecdysozoa</taxon>
        <taxon>Tardigrada</taxon>
        <taxon>Eutardigrada</taxon>
        <taxon>Parachela</taxon>
        <taxon>Hypsibioidea</taxon>
        <taxon>Hypsibiidae</taxon>
        <taxon>Hypsibius</taxon>
    </lineage>
</organism>
<evidence type="ECO:0000256" key="4">
    <source>
        <dbReference type="RuleBase" id="RU000640"/>
    </source>
</evidence>
<evidence type="ECO:0000256" key="2">
    <source>
        <dbReference type="ARBA" id="ARBA00009054"/>
    </source>
</evidence>
<dbReference type="GO" id="GO:0001405">
    <property type="term" value="C:PAM complex, Tim23 associated import motor"/>
    <property type="evidence" value="ECO:0007669"/>
    <property type="project" value="TreeGrafter"/>
</dbReference>
<keyword evidence="9" id="KW-1185">Reference proteome</keyword>
<evidence type="ECO:0000256" key="5">
    <source>
        <dbReference type="RuleBase" id="RU004478"/>
    </source>
</evidence>
<name>A0A1W0XB30_HYPEX</name>
<dbReference type="GO" id="GO:0000774">
    <property type="term" value="F:adenyl-nucleotide exchange factor activity"/>
    <property type="evidence" value="ECO:0007669"/>
    <property type="project" value="InterPro"/>
</dbReference>
<sequence length="267" mass="29233">MLIQRLLPALIRPQQRALAGLLLPFTPHSAPSLLHQPRSNHLRSIHVSAFSFWHSSEPATASSRRNYSATAQSDRQTDRESTAANGSGGGGGGSGASVEGAAEDSAAQLMKETIAKHNEEMKEVRDKYLRALAETENVRQRLTRQVADAKQFGIQSFVKDLLEVSDILSKAMETIPKEAFAEKNAHFSNLYEGLRLTEAQMNKVFAKHGLEKMVPVGEPFDPNEHEALFEAPAEGKETGTVLTVTQPGFKLNKRVVRPARVGVVRNG</sequence>
<dbReference type="Proteomes" id="UP000192578">
    <property type="component" value="Unassembled WGS sequence"/>
</dbReference>
<accession>A0A1W0XB30</accession>
<dbReference type="HAMAP" id="MF_01151">
    <property type="entry name" value="GrpE"/>
    <property type="match status" value="1"/>
</dbReference>
<proteinExistence type="inferred from homology"/>
<evidence type="ECO:0000256" key="6">
    <source>
        <dbReference type="SAM" id="Coils"/>
    </source>
</evidence>
<dbReference type="EMBL" id="MTYJ01000006">
    <property type="protein sequence ID" value="OQV24624.1"/>
    <property type="molecule type" value="Genomic_DNA"/>
</dbReference>
<feature type="coiled-coil region" evidence="6">
    <location>
        <begin position="107"/>
        <end position="152"/>
    </location>
</feature>
<evidence type="ECO:0000313" key="9">
    <source>
        <dbReference type="Proteomes" id="UP000192578"/>
    </source>
</evidence>
<dbReference type="PROSITE" id="PS01071">
    <property type="entry name" value="GRPE"/>
    <property type="match status" value="1"/>
</dbReference>
<dbReference type="InterPro" id="IPR000740">
    <property type="entry name" value="GrpE"/>
</dbReference>
<evidence type="ECO:0000256" key="7">
    <source>
        <dbReference type="SAM" id="MobiDB-lite"/>
    </source>
</evidence>
<dbReference type="CDD" id="cd00446">
    <property type="entry name" value="GrpE"/>
    <property type="match status" value="1"/>
</dbReference>
<keyword evidence="4" id="KW-0496">Mitochondrion</keyword>
<dbReference type="Pfam" id="PF01025">
    <property type="entry name" value="GrpE"/>
    <property type="match status" value="1"/>
</dbReference>
<comment type="similarity">
    <text evidence="2 5">Belongs to the GrpE family.</text>
</comment>
<keyword evidence="3 4" id="KW-0143">Chaperone</keyword>
<dbReference type="GO" id="GO:0030150">
    <property type="term" value="P:protein import into mitochondrial matrix"/>
    <property type="evidence" value="ECO:0007669"/>
    <property type="project" value="TreeGrafter"/>
</dbReference>
<dbReference type="SUPFAM" id="SSF58014">
    <property type="entry name" value="Coiled-coil domain of nucleotide exchange factor GrpE"/>
    <property type="match status" value="1"/>
</dbReference>
<dbReference type="InterPro" id="IPR009012">
    <property type="entry name" value="GrpE_head"/>
</dbReference>
<evidence type="ECO:0000256" key="3">
    <source>
        <dbReference type="ARBA" id="ARBA00023186"/>
    </source>
</evidence>
<dbReference type="InterPro" id="IPR013805">
    <property type="entry name" value="GrpE_CC"/>
</dbReference>
<dbReference type="PANTHER" id="PTHR21237:SF23">
    <property type="entry name" value="GRPE PROTEIN HOMOLOG, MITOCHONDRIAL"/>
    <property type="match status" value="1"/>
</dbReference>
<evidence type="ECO:0000313" key="8">
    <source>
        <dbReference type="EMBL" id="OQV24624.1"/>
    </source>
</evidence>
<dbReference type="AlphaFoldDB" id="A0A1W0XB30"/>
<keyword evidence="6" id="KW-0175">Coiled coil</keyword>